<comment type="caution">
    <text evidence="1">The sequence shown here is derived from an EMBL/GenBank/DDBJ whole genome shotgun (WGS) entry which is preliminary data.</text>
</comment>
<organism evidence="1 2">
    <name type="scientific">Dentiscutata erythropus</name>
    <dbReference type="NCBI Taxonomy" id="1348616"/>
    <lineage>
        <taxon>Eukaryota</taxon>
        <taxon>Fungi</taxon>
        <taxon>Fungi incertae sedis</taxon>
        <taxon>Mucoromycota</taxon>
        <taxon>Glomeromycotina</taxon>
        <taxon>Glomeromycetes</taxon>
        <taxon>Diversisporales</taxon>
        <taxon>Gigasporaceae</taxon>
        <taxon>Dentiscutata</taxon>
    </lineage>
</organism>
<proteinExistence type="predicted"/>
<evidence type="ECO:0000313" key="2">
    <source>
        <dbReference type="Proteomes" id="UP000789405"/>
    </source>
</evidence>
<reference evidence="1" key="1">
    <citation type="submission" date="2021-06" db="EMBL/GenBank/DDBJ databases">
        <authorList>
            <person name="Kallberg Y."/>
            <person name="Tangrot J."/>
            <person name="Rosling A."/>
        </authorList>
    </citation>
    <scope>NUCLEOTIDE SEQUENCE</scope>
    <source>
        <strain evidence="1">MA453B</strain>
    </source>
</reference>
<dbReference type="EMBL" id="CAJVPY010031555">
    <property type="protein sequence ID" value="CAG8796730.1"/>
    <property type="molecule type" value="Genomic_DNA"/>
</dbReference>
<accession>A0A9N9P7B5</accession>
<dbReference type="AlphaFoldDB" id="A0A9N9P7B5"/>
<name>A0A9N9P7B5_9GLOM</name>
<evidence type="ECO:0000313" key="1">
    <source>
        <dbReference type="EMBL" id="CAG8796730.1"/>
    </source>
</evidence>
<feature type="non-terminal residue" evidence="1">
    <location>
        <position position="1"/>
    </location>
</feature>
<sequence>LYRDGQLESTYLLAKENIEKIPTDHIFYDNIIFYFSLTILKLKKDGEIAKVHEYKDYFEMSSKTKEKKIIANKLFCELWNEISRYELERRLESLIFDAEHIFDEEDYENAYSKLNEIIGLGQIPVTHKEYKNVVHKLSLYILRLNKKKEFKRVEIFIKYFRSLSNSGSEEEKQNAKILANEIENKLSERLFSSSKQI</sequence>
<dbReference type="Proteomes" id="UP000789405">
    <property type="component" value="Unassembled WGS sequence"/>
</dbReference>
<protein>
    <submittedName>
        <fullName evidence="1">24907_t:CDS:1</fullName>
    </submittedName>
</protein>
<keyword evidence="2" id="KW-1185">Reference proteome</keyword>
<gene>
    <name evidence="1" type="ORF">DERYTH_LOCUS22545</name>
</gene>